<sequence>MIDTETDQVLRFAAVIGGSFEKPLLRHVVHRAEDSLDRMLHTATSSGVLRAEATRYRFRDNAIRLEFYRGLDEAVRCGVHRRVAVVLKSTGADAARIAHHLVAALPYSSAEEALRYTLEAGRASLDHSEAVALFAQALKLVER</sequence>
<accession>A0A563EZU1</accession>
<evidence type="ECO:0000313" key="1">
    <source>
        <dbReference type="EMBL" id="TWP53235.1"/>
    </source>
</evidence>
<organism evidence="1 2">
    <name type="scientific">Lentzea tibetensis</name>
    <dbReference type="NCBI Taxonomy" id="2591470"/>
    <lineage>
        <taxon>Bacteria</taxon>
        <taxon>Bacillati</taxon>
        <taxon>Actinomycetota</taxon>
        <taxon>Actinomycetes</taxon>
        <taxon>Pseudonocardiales</taxon>
        <taxon>Pseudonocardiaceae</taxon>
        <taxon>Lentzea</taxon>
    </lineage>
</organism>
<gene>
    <name evidence="1" type="ORF">FKR81_04500</name>
</gene>
<dbReference type="OrthoDB" id="5476461at2"/>
<comment type="caution">
    <text evidence="1">The sequence shown here is derived from an EMBL/GenBank/DDBJ whole genome shotgun (WGS) entry which is preliminary data.</text>
</comment>
<keyword evidence="2" id="KW-1185">Reference proteome</keyword>
<dbReference type="Proteomes" id="UP000316639">
    <property type="component" value="Unassembled WGS sequence"/>
</dbReference>
<dbReference type="AlphaFoldDB" id="A0A563EZU1"/>
<protein>
    <submittedName>
        <fullName evidence="1">Uncharacterized protein</fullName>
    </submittedName>
</protein>
<evidence type="ECO:0000313" key="2">
    <source>
        <dbReference type="Proteomes" id="UP000316639"/>
    </source>
</evidence>
<name>A0A563EZU1_9PSEU</name>
<proteinExistence type="predicted"/>
<dbReference type="EMBL" id="VOBR01000003">
    <property type="protein sequence ID" value="TWP53235.1"/>
    <property type="molecule type" value="Genomic_DNA"/>
</dbReference>
<dbReference type="RefSeq" id="WP_146349646.1">
    <property type="nucleotide sequence ID" value="NZ_VOBR01000003.1"/>
</dbReference>
<reference evidence="1 2" key="1">
    <citation type="submission" date="2019-07" db="EMBL/GenBank/DDBJ databases">
        <title>Lentzea xizangensis sp. nov., isolated from Qinghai-Tibetan Plateau Soils.</title>
        <authorList>
            <person name="Huang J."/>
        </authorList>
    </citation>
    <scope>NUCLEOTIDE SEQUENCE [LARGE SCALE GENOMIC DNA]</scope>
    <source>
        <strain evidence="1 2">FXJ1.1311</strain>
    </source>
</reference>